<organism evidence="1 3">
    <name type="scientific">Rotaria socialis</name>
    <dbReference type="NCBI Taxonomy" id="392032"/>
    <lineage>
        <taxon>Eukaryota</taxon>
        <taxon>Metazoa</taxon>
        <taxon>Spiralia</taxon>
        <taxon>Gnathifera</taxon>
        <taxon>Rotifera</taxon>
        <taxon>Eurotatoria</taxon>
        <taxon>Bdelloidea</taxon>
        <taxon>Philodinida</taxon>
        <taxon>Philodinidae</taxon>
        <taxon>Rotaria</taxon>
    </lineage>
</organism>
<evidence type="ECO:0000313" key="2">
    <source>
        <dbReference type="EMBL" id="CAF4749644.1"/>
    </source>
</evidence>
<comment type="caution">
    <text evidence="1">The sequence shown here is derived from an EMBL/GenBank/DDBJ whole genome shotgun (WGS) entry which is preliminary data.</text>
</comment>
<dbReference type="Gene3D" id="3.90.550.10">
    <property type="entry name" value="Spore Coat Polysaccharide Biosynthesis Protein SpsA, Chain A"/>
    <property type="match status" value="1"/>
</dbReference>
<dbReference type="Proteomes" id="UP000663848">
    <property type="component" value="Unassembled WGS sequence"/>
</dbReference>
<dbReference type="InterPro" id="IPR029044">
    <property type="entry name" value="Nucleotide-diphossugar_trans"/>
</dbReference>
<protein>
    <submittedName>
        <fullName evidence="1">Uncharacterized protein</fullName>
    </submittedName>
</protein>
<dbReference type="EMBL" id="CAJNYT010002142">
    <property type="protein sequence ID" value="CAF3449095.1"/>
    <property type="molecule type" value="Genomic_DNA"/>
</dbReference>
<proteinExistence type="predicted"/>
<reference evidence="1" key="1">
    <citation type="submission" date="2021-02" db="EMBL/GenBank/DDBJ databases">
        <authorList>
            <person name="Nowell W R."/>
        </authorList>
    </citation>
    <scope>NUCLEOTIDE SEQUENCE</scope>
</reference>
<dbReference type="SUPFAM" id="SSF53448">
    <property type="entry name" value="Nucleotide-diphospho-sugar transferases"/>
    <property type="match status" value="1"/>
</dbReference>
<evidence type="ECO:0000313" key="1">
    <source>
        <dbReference type="EMBL" id="CAF3449095.1"/>
    </source>
</evidence>
<dbReference type="CDD" id="cd00761">
    <property type="entry name" value="Glyco_tranf_GTA_type"/>
    <property type="match status" value="1"/>
</dbReference>
<evidence type="ECO:0000313" key="3">
    <source>
        <dbReference type="Proteomes" id="UP000663872"/>
    </source>
</evidence>
<dbReference type="AlphaFoldDB" id="A0A818DME7"/>
<name>A0A818DME7_9BILA</name>
<dbReference type="EMBL" id="CAJOBR010003716">
    <property type="protein sequence ID" value="CAF4749644.1"/>
    <property type="molecule type" value="Genomic_DNA"/>
</dbReference>
<accession>A0A818DME7</accession>
<dbReference type="Proteomes" id="UP000663872">
    <property type="component" value="Unassembled WGS sequence"/>
</dbReference>
<gene>
    <name evidence="1" type="ORF">GRG538_LOCUS14076</name>
    <name evidence="2" type="ORF">QYT958_LOCUS20901</name>
</gene>
<sequence>MKKLFLYNLEQPGERNNVSGVRLWHCAGATALNDALDRAAKTYQNTGKLQRNELLIAHLDDDDTWHPYHMQNLVDIYHRFPSVHFAWSKGYFCASRAGAIKYPYTQLPDTVNNMPPTSGMTLHSTVSWKMKTFLSFRYRRDWEFVNESYQPADGDMWQRMSHFMRANNISYYHTSLTTVEHLEEGGSKPCTKADNESVWYPDQLFMKNEKI</sequence>